<organism evidence="1 2">
    <name type="scientific">Jeotgalibacillus malaysiensis</name>
    <dbReference type="NCBI Taxonomy" id="1508404"/>
    <lineage>
        <taxon>Bacteria</taxon>
        <taxon>Bacillati</taxon>
        <taxon>Bacillota</taxon>
        <taxon>Bacilli</taxon>
        <taxon>Bacillales</taxon>
        <taxon>Caryophanaceae</taxon>
        <taxon>Jeotgalibacillus</taxon>
    </lineage>
</organism>
<keyword evidence="2" id="KW-1185">Reference proteome</keyword>
<dbReference type="EMBL" id="CP009416">
    <property type="protein sequence ID" value="AJD89385.1"/>
    <property type="molecule type" value="Genomic_DNA"/>
</dbReference>
<dbReference type="AlphaFoldDB" id="A0A0B5AGC6"/>
<name>A0A0B5AGC6_9BACL</name>
<proteinExistence type="predicted"/>
<dbReference type="BioCyc" id="JESP1508404:G14D9-9253-MONOMER"/>
<dbReference type="Proteomes" id="UP000031449">
    <property type="component" value="Chromosome"/>
</dbReference>
<protein>
    <submittedName>
        <fullName evidence="1">Uncharacterized protein</fullName>
    </submittedName>
</protein>
<gene>
    <name evidence="1" type="ORF">JMA_00680</name>
</gene>
<evidence type="ECO:0000313" key="2">
    <source>
        <dbReference type="Proteomes" id="UP000031449"/>
    </source>
</evidence>
<reference evidence="1 2" key="1">
    <citation type="submission" date="2014-08" db="EMBL/GenBank/DDBJ databases">
        <title>Complete genome of a marine bacteria Jeotgalibacillus malaysiensis.</title>
        <authorList>
            <person name="Yaakop A.S."/>
            <person name="Chan K.-G."/>
            <person name="Goh K.M."/>
        </authorList>
    </citation>
    <scope>NUCLEOTIDE SEQUENCE [LARGE SCALE GENOMIC DNA]</scope>
    <source>
        <strain evidence="1 2">D5</strain>
    </source>
</reference>
<evidence type="ECO:0000313" key="1">
    <source>
        <dbReference type="EMBL" id="AJD89385.1"/>
    </source>
</evidence>
<dbReference type="HOGENOM" id="CLU_3099730_0_0_9"/>
<sequence length="51" mass="5895">MQEPDPKNAGSDRKFHHSGFCDLKYLGCDLKITEGDRKFSGCDLKQTHWPR</sequence>
<accession>A0A0B5AGC6</accession>
<dbReference type="STRING" id="1508404.JMA_00680"/>
<dbReference type="KEGG" id="jeo:JMA_00680"/>